<dbReference type="InterPro" id="IPR016181">
    <property type="entry name" value="Acyl_CoA_acyltransferase"/>
</dbReference>
<dbReference type="RefSeq" id="WP_206674400.1">
    <property type="nucleotide sequence ID" value="NZ_JAHQXF010000001.1"/>
</dbReference>
<dbReference type="EMBL" id="JAHQXF010000001">
    <property type="protein sequence ID" value="MBV0923894.1"/>
    <property type="molecule type" value="Genomic_DNA"/>
</dbReference>
<dbReference type="PANTHER" id="PTHR13947">
    <property type="entry name" value="GNAT FAMILY N-ACETYLTRANSFERASE"/>
    <property type="match status" value="1"/>
</dbReference>
<protein>
    <submittedName>
        <fullName evidence="3">GNAT family N-acetyltransferase</fullName>
    </submittedName>
</protein>
<evidence type="ECO:0000313" key="4">
    <source>
        <dbReference type="Proteomes" id="UP000766550"/>
    </source>
</evidence>
<dbReference type="AlphaFoldDB" id="A0A8J8C4A4"/>
<dbReference type="PROSITE" id="PS51186">
    <property type="entry name" value="GNAT"/>
    <property type="match status" value="1"/>
</dbReference>
<comment type="caution">
    <text evidence="3">The sequence shown here is derived from an EMBL/GenBank/DDBJ whole genome shotgun (WGS) entry which is preliminary data.</text>
</comment>
<dbReference type="OrthoDB" id="125295at2157"/>
<proteinExistence type="predicted"/>
<organism evidence="3 4">
    <name type="scientific">Haloarcula limicola</name>
    <dbReference type="NCBI Taxonomy" id="1429915"/>
    <lineage>
        <taxon>Archaea</taxon>
        <taxon>Methanobacteriati</taxon>
        <taxon>Methanobacteriota</taxon>
        <taxon>Stenosarchaea group</taxon>
        <taxon>Halobacteria</taxon>
        <taxon>Halobacteriales</taxon>
        <taxon>Haloarculaceae</taxon>
        <taxon>Haloarcula</taxon>
    </lineage>
</organism>
<accession>A0A8J8C4A4</accession>
<gene>
    <name evidence="3" type="ORF">KTS45_06725</name>
</gene>
<keyword evidence="1" id="KW-0808">Transferase</keyword>
<dbReference type="Pfam" id="PF00583">
    <property type="entry name" value="Acetyltransf_1"/>
    <property type="match status" value="1"/>
</dbReference>
<dbReference type="Proteomes" id="UP000766550">
    <property type="component" value="Unassembled WGS sequence"/>
</dbReference>
<keyword evidence="4" id="KW-1185">Reference proteome</keyword>
<sequence>MDEVHFRRYDPRDADAVWTLHEWAMRETGTDPAEIPGTEDLRDVERSYLDGGEFLVGVADGGATDRSDGRGPPTTHDGRVVAIGGLLPNEAGHDDERTVPGAAELHRMRVAPTHWRRGYGRTLLTRLEARAIELGYDRVLATTARSQPAAVAFYRDAGYDEVGHSTEAGYELVHFERDLRDGSSPGRQ</sequence>
<dbReference type="InterPro" id="IPR050769">
    <property type="entry name" value="NAT_camello-type"/>
</dbReference>
<dbReference type="CDD" id="cd04301">
    <property type="entry name" value="NAT_SF"/>
    <property type="match status" value="1"/>
</dbReference>
<dbReference type="GO" id="GO:0008080">
    <property type="term" value="F:N-acetyltransferase activity"/>
    <property type="evidence" value="ECO:0007669"/>
    <property type="project" value="InterPro"/>
</dbReference>
<name>A0A8J8C4A4_9EURY</name>
<evidence type="ECO:0000256" key="1">
    <source>
        <dbReference type="ARBA" id="ARBA00022679"/>
    </source>
</evidence>
<dbReference type="PANTHER" id="PTHR13947:SF37">
    <property type="entry name" value="LD18367P"/>
    <property type="match status" value="1"/>
</dbReference>
<evidence type="ECO:0000313" key="3">
    <source>
        <dbReference type="EMBL" id="MBV0923894.1"/>
    </source>
</evidence>
<dbReference type="SUPFAM" id="SSF55729">
    <property type="entry name" value="Acyl-CoA N-acyltransferases (Nat)"/>
    <property type="match status" value="1"/>
</dbReference>
<reference evidence="3 4" key="1">
    <citation type="submission" date="2021-06" db="EMBL/GenBank/DDBJ databases">
        <title>New haloarchaea isolates fom saline soil.</title>
        <authorList>
            <person name="Duran-Viseras A."/>
            <person name="Sanchez-Porro C.S."/>
            <person name="Ventosa A."/>
        </authorList>
    </citation>
    <scope>NUCLEOTIDE SEQUENCE [LARGE SCALE GENOMIC DNA]</scope>
    <source>
        <strain evidence="3 4">JCM 183640</strain>
    </source>
</reference>
<dbReference type="Gene3D" id="3.40.630.30">
    <property type="match status" value="1"/>
</dbReference>
<feature type="domain" description="N-acetyltransferase" evidence="2">
    <location>
        <begin position="4"/>
        <end position="180"/>
    </location>
</feature>
<evidence type="ECO:0000259" key="2">
    <source>
        <dbReference type="PROSITE" id="PS51186"/>
    </source>
</evidence>
<dbReference type="InterPro" id="IPR000182">
    <property type="entry name" value="GNAT_dom"/>
</dbReference>